<dbReference type="Proteomes" id="UP001140949">
    <property type="component" value="Unassembled WGS sequence"/>
</dbReference>
<reference evidence="2" key="2">
    <citation type="submission" date="2023-04" db="EMBL/GenBank/DDBJ databases">
        <authorList>
            <person name="Bruccoleri R.E."/>
            <person name="Oakeley E.J."/>
            <person name="Faust A.-M."/>
            <person name="Dessus-Babus S."/>
            <person name="Altorfer M."/>
            <person name="Burckhardt D."/>
            <person name="Oertli M."/>
            <person name="Naumann U."/>
            <person name="Petersen F."/>
            <person name="Wong J."/>
        </authorList>
    </citation>
    <scope>NUCLEOTIDE SEQUENCE</scope>
    <source>
        <strain evidence="2">GSM-AAB239-AS_SAM_17_03QT</strain>
        <tissue evidence="2">Leaf</tissue>
    </source>
</reference>
<keyword evidence="3" id="KW-1185">Reference proteome</keyword>
<dbReference type="AlphaFoldDB" id="A0AAX6FQ13"/>
<protein>
    <submittedName>
        <fullName evidence="2">Uncharacterized protein</fullName>
    </submittedName>
</protein>
<proteinExistence type="predicted"/>
<name>A0AAX6FQ13_IRIPA</name>
<keyword evidence="1" id="KW-1133">Transmembrane helix</keyword>
<accession>A0AAX6FQ13</accession>
<evidence type="ECO:0000313" key="3">
    <source>
        <dbReference type="Proteomes" id="UP001140949"/>
    </source>
</evidence>
<evidence type="ECO:0000256" key="1">
    <source>
        <dbReference type="SAM" id="Phobius"/>
    </source>
</evidence>
<keyword evidence="1" id="KW-0812">Transmembrane</keyword>
<keyword evidence="1" id="KW-0472">Membrane</keyword>
<reference evidence="2" key="1">
    <citation type="journal article" date="2023" name="GigaByte">
        <title>Genome assembly of the bearded iris, Iris pallida Lam.</title>
        <authorList>
            <person name="Bruccoleri R.E."/>
            <person name="Oakeley E.J."/>
            <person name="Faust A.M.E."/>
            <person name="Altorfer M."/>
            <person name="Dessus-Babus S."/>
            <person name="Burckhardt D."/>
            <person name="Oertli M."/>
            <person name="Naumann U."/>
            <person name="Petersen F."/>
            <person name="Wong J."/>
        </authorList>
    </citation>
    <scope>NUCLEOTIDE SEQUENCE</scope>
    <source>
        <strain evidence="2">GSM-AAB239-AS_SAM_17_03QT</strain>
    </source>
</reference>
<gene>
    <name evidence="2" type="ORF">M6B38_408545</name>
</gene>
<organism evidence="2 3">
    <name type="scientific">Iris pallida</name>
    <name type="common">Sweet iris</name>
    <dbReference type="NCBI Taxonomy" id="29817"/>
    <lineage>
        <taxon>Eukaryota</taxon>
        <taxon>Viridiplantae</taxon>
        <taxon>Streptophyta</taxon>
        <taxon>Embryophyta</taxon>
        <taxon>Tracheophyta</taxon>
        <taxon>Spermatophyta</taxon>
        <taxon>Magnoliopsida</taxon>
        <taxon>Liliopsida</taxon>
        <taxon>Asparagales</taxon>
        <taxon>Iridaceae</taxon>
        <taxon>Iridoideae</taxon>
        <taxon>Irideae</taxon>
        <taxon>Iris</taxon>
    </lineage>
</organism>
<comment type="caution">
    <text evidence="2">The sequence shown here is derived from an EMBL/GenBank/DDBJ whole genome shotgun (WGS) entry which is preliminary data.</text>
</comment>
<sequence length="31" mass="3523">MIWTMNDSIMGITCPYMFICIGIISIQTRLG</sequence>
<feature type="transmembrane region" description="Helical" evidence="1">
    <location>
        <begin position="12"/>
        <end position="30"/>
    </location>
</feature>
<dbReference type="EMBL" id="JANAVB010027399">
    <property type="protein sequence ID" value="KAJ6818051.1"/>
    <property type="molecule type" value="Genomic_DNA"/>
</dbReference>
<evidence type="ECO:0000313" key="2">
    <source>
        <dbReference type="EMBL" id="KAJ6818051.1"/>
    </source>
</evidence>